<organism evidence="7 8">
    <name type="scientific">Saccharothrix ecbatanensis</name>
    <dbReference type="NCBI Taxonomy" id="1105145"/>
    <lineage>
        <taxon>Bacteria</taxon>
        <taxon>Bacillati</taxon>
        <taxon>Actinomycetota</taxon>
        <taxon>Actinomycetes</taxon>
        <taxon>Pseudonocardiales</taxon>
        <taxon>Pseudonocardiaceae</taxon>
        <taxon>Saccharothrix</taxon>
    </lineage>
</organism>
<evidence type="ECO:0000256" key="2">
    <source>
        <dbReference type="ARBA" id="ARBA00023015"/>
    </source>
</evidence>
<sequence length="198" mass="21902">MARRTGATSERIVGAAVRLFAAKGFDATTVQEVVDAASVTKGALYHYFESKDDLLFEIYRSLIGRQMTDLDRIVSARLDAATTVRRILVSLVETTAESVDETAVFVREMHRLDADRMASFRSERRRYHETFRAVVEQAQEAGEFSSAVPAETTVLIALGVVNQLPTWYRPDGPKSPARLGAEIADFVLAGLRPEPPGR</sequence>
<dbReference type="RefSeq" id="WP_184922162.1">
    <property type="nucleotide sequence ID" value="NZ_JACHMO010000001.1"/>
</dbReference>
<accession>A0A7W9M1X8</accession>
<dbReference type="Gene3D" id="1.10.357.10">
    <property type="entry name" value="Tetracycline Repressor, domain 2"/>
    <property type="match status" value="1"/>
</dbReference>
<evidence type="ECO:0000256" key="4">
    <source>
        <dbReference type="ARBA" id="ARBA00023163"/>
    </source>
</evidence>
<dbReference type="InterPro" id="IPR023772">
    <property type="entry name" value="DNA-bd_HTH_TetR-type_CS"/>
</dbReference>
<evidence type="ECO:0000256" key="1">
    <source>
        <dbReference type="ARBA" id="ARBA00022491"/>
    </source>
</evidence>
<dbReference type="InterPro" id="IPR001647">
    <property type="entry name" value="HTH_TetR"/>
</dbReference>
<dbReference type="SUPFAM" id="SSF46689">
    <property type="entry name" value="Homeodomain-like"/>
    <property type="match status" value="1"/>
</dbReference>
<dbReference type="InterPro" id="IPR009057">
    <property type="entry name" value="Homeodomain-like_sf"/>
</dbReference>
<name>A0A7W9M1X8_9PSEU</name>
<proteinExistence type="predicted"/>
<evidence type="ECO:0000259" key="6">
    <source>
        <dbReference type="PROSITE" id="PS50977"/>
    </source>
</evidence>
<dbReference type="GO" id="GO:0003700">
    <property type="term" value="F:DNA-binding transcription factor activity"/>
    <property type="evidence" value="ECO:0007669"/>
    <property type="project" value="TreeGrafter"/>
</dbReference>
<dbReference type="Pfam" id="PF00440">
    <property type="entry name" value="TetR_N"/>
    <property type="match status" value="1"/>
</dbReference>
<keyword evidence="1" id="KW-0678">Repressor</keyword>
<protein>
    <submittedName>
        <fullName evidence="7">AcrR family transcriptional regulator</fullName>
    </submittedName>
</protein>
<dbReference type="PANTHER" id="PTHR30055:SF175">
    <property type="entry name" value="HTH-TYPE TRANSCRIPTIONAL REPRESSOR KSTR2"/>
    <property type="match status" value="1"/>
</dbReference>
<dbReference type="PROSITE" id="PS50977">
    <property type="entry name" value="HTH_TETR_2"/>
    <property type="match status" value="1"/>
</dbReference>
<comment type="caution">
    <text evidence="7">The sequence shown here is derived from an EMBL/GenBank/DDBJ whole genome shotgun (WGS) entry which is preliminary data.</text>
</comment>
<dbReference type="InterPro" id="IPR050109">
    <property type="entry name" value="HTH-type_TetR-like_transc_reg"/>
</dbReference>
<feature type="DNA-binding region" description="H-T-H motif" evidence="5">
    <location>
        <begin position="29"/>
        <end position="48"/>
    </location>
</feature>
<dbReference type="InterPro" id="IPR041490">
    <property type="entry name" value="KstR2_TetR_C"/>
</dbReference>
<keyword evidence="2" id="KW-0805">Transcription regulation</keyword>
<dbReference type="Proteomes" id="UP000552097">
    <property type="component" value="Unassembled WGS sequence"/>
</dbReference>
<dbReference type="PANTHER" id="PTHR30055">
    <property type="entry name" value="HTH-TYPE TRANSCRIPTIONAL REGULATOR RUTR"/>
    <property type="match status" value="1"/>
</dbReference>
<evidence type="ECO:0000313" key="8">
    <source>
        <dbReference type="Proteomes" id="UP000552097"/>
    </source>
</evidence>
<evidence type="ECO:0000313" key="7">
    <source>
        <dbReference type="EMBL" id="MBB5804342.1"/>
    </source>
</evidence>
<dbReference type="AlphaFoldDB" id="A0A7W9M1X8"/>
<dbReference type="EMBL" id="JACHMO010000001">
    <property type="protein sequence ID" value="MBB5804342.1"/>
    <property type="molecule type" value="Genomic_DNA"/>
</dbReference>
<dbReference type="PRINTS" id="PR00455">
    <property type="entry name" value="HTHTETR"/>
</dbReference>
<dbReference type="SUPFAM" id="SSF48498">
    <property type="entry name" value="Tetracyclin repressor-like, C-terminal domain"/>
    <property type="match status" value="1"/>
</dbReference>
<feature type="domain" description="HTH tetR-type" evidence="6">
    <location>
        <begin position="6"/>
        <end position="66"/>
    </location>
</feature>
<keyword evidence="4" id="KW-0804">Transcription</keyword>
<keyword evidence="8" id="KW-1185">Reference proteome</keyword>
<reference evidence="7 8" key="1">
    <citation type="submission" date="2020-08" db="EMBL/GenBank/DDBJ databases">
        <title>Sequencing the genomes of 1000 actinobacteria strains.</title>
        <authorList>
            <person name="Klenk H.-P."/>
        </authorList>
    </citation>
    <scope>NUCLEOTIDE SEQUENCE [LARGE SCALE GENOMIC DNA]</scope>
    <source>
        <strain evidence="7 8">DSM 45486</strain>
    </source>
</reference>
<gene>
    <name evidence="7" type="ORF">F4560_004110</name>
</gene>
<dbReference type="Pfam" id="PF17932">
    <property type="entry name" value="TetR_C_24"/>
    <property type="match status" value="1"/>
</dbReference>
<evidence type="ECO:0000256" key="5">
    <source>
        <dbReference type="PROSITE-ProRule" id="PRU00335"/>
    </source>
</evidence>
<dbReference type="Gene3D" id="1.10.10.60">
    <property type="entry name" value="Homeodomain-like"/>
    <property type="match status" value="1"/>
</dbReference>
<dbReference type="PROSITE" id="PS01081">
    <property type="entry name" value="HTH_TETR_1"/>
    <property type="match status" value="1"/>
</dbReference>
<evidence type="ECO:0000256" key="3">
    <source>
        <dbReference type="ARBA" id="ARBA00023125"/>
    </source>
</evidence>
<keyword evidence="3 5" id="KW-0238">DNA-binding</keyword>
<dbReference type="InterPro" id="IPR036271">
    <property type="entry name" value="Tet_transcr_reg_TetR-rel_C_sf"/>
</dbReference>
<dbReference type="GO" id="GO:0000976">
    <property type="term" value="F:transcription cis-regulatory region binding"/>
    <property type="evidence" value="ECO:0007669"/>
    <property type="project" value="TreeGrafter"/>
</dbReference>